<evidence type="ECO:0000256" key="1">
    <source>
        <dbReference type="RuleBase" id="RU363044"/>
    </source>
</evidence>
<comment type="similarity">
    <text evidence="1">Belongs to the helicase family.</text>
</comment>
<keyword evidence="1" id="KW-0233">DNA recombination</keyword>
<name>A0A8H7R4S6_9FUNG</name>
<comment type="caution">
    <text evidence="3">The sequence shown here is derived from an EMBL/GenBank/DDBJ whole genome shotgun (WGS) entry which is preliminary data.</text>
</comment>
<keyword evidence="1" id="KW-0234">DNA repair</keyword>
<keyword evidence="1" id="KW-0547">Nucleotide-binding</keyword>
<keyword evidence="4" id="KW-1185">Reference proteome</keyword>
<dbReference type="PANTHER" id="PTHR10492:SF57">
    <property type="entry name" value="ATP-DEPENDENT DNA HELICASE"/>
    <property type="match status" value="1"/>
</dbReference>
<evidence type="ECO:0000313" key="4">
    <source>
        <dbReference type="Proteomes" id="UP000650833"/>
    </source>
</evidence>
<keyword evidence="1" id="KW-0378">Hydrolase</keyword>
<dbReference type="OrthoDB" id="2290195at2759"/>
<dbReference type="Gene3D" id="3.40.50.300">
    <property type="entry name" value="P-loop containing nucleotide triphosphate hydrolases"/>
    <property type="match status" value="1"/>
</dbReference>
<keyword evidence="1" id="KW-0067">ATP-binding</keyword>
<proteinExistence type="inferred from homology"/>
<dbReference type="InterPro" id="IPR027417">
    <property type="entry name" value="P-loop_NTPase"/>
</dbReference>
<dbReference type="GO" id="GO:0006281">
    <property type="term" value="P:DNA repair"/>
    <property type="evidence" value="ECO:0007669"/>
    <property type="project" value="UniProtKB-KW"/>
</dbReference>
<dbReference type="GO" id="GO:0000723">
    <property type="term" value="P:telomere maintenance"/>
    <property type="evidence" value="ECO:0007669"/>
    <property type="project" value="InterPro"/>
</dbReference>
<feature type="domain" description="DNA helicase Pif1-like DEAD-box helicase" evidence="2">
    <location>
        <begin position="22"/>
        <end position="85"/>
    </location>
</feature>
<dbReference type="SUPFAM" id="SSF52540">
    <property type="entry name" value="P-loop containing nucleoside triphosphate hydrolases"/>
    <property type="match status" value="1"/>
</dbReference>
<keyword evidence="1" id="KW-0347">Helicase</keyword>
<organism evidence="3 4">
    <name type="scientific">Mucor plumbeus</name>
    <dbReference type="NCBI Taxonomy" id="97098"/>
    <lineage>
        <taxon>Eukaryota</taxon>
        <taxon>Fungi</taxon>
        <taxon>Fungi incertae sedis</taxon>
        <taxon>Mucoromycota</taxon>
        <taxon>Mucoromycotina</taxon>
        <taxon>Mucoromycetes</taxon>
        <taxon>Mucorales</taxon>
        <taxon>Mucorineae</taxon>
        <taxon>Mucoraceae</taxon>
        <taxon>Mucor</taxon>
    </lineage>
</organism>
<dbReference type="GO" id="GO:0016787">
    <property type="term" value="F:hydrolase activity"/>
    <property type="evidence" value="ECO:0007669"/>
    <property type="project" value="UniProtKB-KW"/>
</dbReference>
<dbReference type="EC" id="5.6.2.3" evidence="1"/>
<dbReference type="PANTHER" id="PTHR10492">
    <property type="match status" value="1"/>
</dbReference>
<dbReference type="InterPro" id="IPR010285">
    <property type="entry name" value="DNA_helicase_pif1-like_DEAD"/>
</dbReference>
<protein>
    <recommendedName>
        <fullName evidence="1">ATP-dependent DNA helicase</fullName>
        <ecNumber evidence="1">5.6.2.3</ecNumber>
    </recommendedName>
</protein>
<dbReference type="GO" id="GO:0005524">
    <property type="term" value="F:ATP binding"/>
    <property type="evidence" value="ECO:0007669"/>
    <property type="project" value="UniProtKB-KW"/>
</dbReference>
<gene>
    <name evidence="3" type="ORF">INT46_011612</name>
</gene>
<evidence type="ECO:0000259" key="2">
    <source>
        <dbReference type="Pfam" id="PF05970"/>
    </source>
</evidence>
<dbReference type="GO" id="GO:0043139">
    <property type="term" value="F:5'-3' DNA helicase activity"/>
    <property type="evidence" value="ECO:0007669"/>
    <property type="project" value="UniProtKB-EC"/>
</dbReference>
<comment type="cofactor">
    <cofactor evidence="1">
        <name>Mg(2+)</name>
        <dbReference type="ChEBI" id="CHEBI:18420"/>
    </cofactor>
</comment>
<evidence type="ECO:0000313" key="3">
    <source>
        <dbReference type="EMBL" id="KAG2203847.1"/>
    </source>
</evidence>
<dbReference type="Proteomes" id="UP000650833">
    <property type="component" value="Unassembled WGS sequence"/>
</dbReference>
<reference evidence="3" key="1">
    <citation type="submission" date="2020-12" db="EMBL/GenBank/DDBJ databases">
        <title>Metabolic potential, ecology and presence of endohyphal bacteria is reflected in genomic diversity of Mucoromycotina.</title>
        <authorList>
            <person name="Muszewska A."/>
            <person name="Okrasinska A."/>
            <person name="Steczkiewicz K."/>
            <person name="Drgas O."/>
            <person name="Orlowska M."/>
            <person name="Perlinska-Lenart U."/>
            <person name="Aleksandrzak-Piekarczyk T."/>
            <person name="Szatraj K."/>
            <person name="Zielenkiewicz U."/>
            <person name="Pilsyk S."/>
            <person name="Malc E."/>
            <person name="Mieczkowski P."/>
            <person name="Kruszewska J.S."/>
            <person name="Biernat P."/>
            <person name="Pawlowska J."/>
        </authorList>
    </citation>
    <scope>NUCLEOTIDE SEQUENCE</scope>
    <source>
        <strain evidence="3">CBS 226.32</strain>
    </source>
</reference>
<dbReference type="Pfam" id="PF05970">
    <property type="entry name" value="PIF1"/>
    <property type="match status" value="1"/>
</dbReference>
<keyword evidence="1" id="KW-0227">DNA damage</keyword>
<dbReference type="GO" id="GO:0006310">
    <property type="term" value="P:DNA recombination"/>
    <property type="evidence" value="ECO:0007669"/>
    <property type="project" value="UniProtKB-KW"/>
</dbReference>
<sequence length="96" mass="10866">MAQNYYDAMNIVRRFDAQLNFNPDQQMIYNIIATMVDSDDSLPLPDGRVFFVDGPGGTRKTFLLNNALLNKVRREDKIALAVSSSLNWHCISVASR</sequence>
<dbReference type="EMBL" id="JAEPRC010000214">
    <property type="protein sequence ID" value="KAG2203847.1"/>
    <property type="molecule type" value="Genomic_DNA"/>
</dbReference>
<accession>A0A8H7R4S6</accession>
<dbReference type="AlphaFoldDB" id="A0A8H7R4S6"/>
<comment type="catalytic activity">
    <reaction evidence="1">
        <text>ATP + H2O = ADP + phosphate + H(+)</text>
        <dbReference type="Rhea" id="RHEA:13065"/>
        <dbReference type="ChEBI" id="CHEBI:15377"/>
        <dbReference type="ChEBI" id="CHEBI:15378"/>
        <dbReference type="ChEBI" id="CHEBI:30616"/>
        <dbReference type="ChEBI" id="CHEBI:43474"/>
        <dbReference type="ChEBI" id="CHEBI:456216"/>
        <dbReference type="EC" id="5.6.2.3"/>
    </reaction>
</comment>